<dbReference type="InterPro" id="IPR016024">
    <property type="entry name" value="ARM-type_fold"/>
</dbReference>
<accession>A0A7J6P6N1</accession>
<dbReference type="PANTHER" id="PTHR42938:SF47">
    <property type="entry name" value="HYDROXYPYRUVATE REDUCTASE"/>
    <property type="match status" value="1"/>
</dbReference>
<sequence>MESKARVSPVFDDLEQTHVMVLAIRAAKLLLINPALKGLVGQSGLCSLDASLQTAAPTVAADTLPKPQGRPHRCCLREWITMWMLRRLLVTEHPNPPVIDAAFYALQVVSERASISLSASLSRSVLNPLLRSLLDMLKVQIQWRWKNPAMVTKQFCRVIAVVMSTKDTGNQVSSWARDSLVGRLDVICGSLTRTVGGSLGSDAPAAPGGGTWLFRGPSSLEAAANTAAGGTSLACQSGLCRADLVECAVLLRALSAVVKPEDEVEVTSTMTKILPVVIRLLNSGLPHMTNQESLLFDPLSEVLLDVLNDWAAPASRYIVRIILSSQSQTPSPKQTPSDSPADRPLSSSTSALISYVEALLAKAYAKPSRWRSLIDSLEQCVPAAITSAFKAVGIPEDCSTVEALTPLQLSVATSAVKLAAGVSAADDDFLITNYALGDGPSLMKILVSLGKIGDAGSKQTVHIPFTSTLINTTVTSDLAACYVAFLRSSKVPTGDAMRVEVLLQLCSLLSVESKVWDTSPAGSGLCDPARWSLEERVALVNTWLKCFVDDNTRVGFTLTLLDCLLPLITVDVLEAIDLDEVTAKLFKGDHVKSESLKVAAIRLGLSFVSLEGSEESKAVNVEPLRACLISACLNVIQTSKAVSEAKWSFTALVDLLNHTEQADSATACRTILDALRDHMVNSASSSKGKLRTQLPLLLNQPLDRFLRSLPRHLGSPVPSPAGSKPSAPDWRKNILELVMSDDNDSAASILGWKAVIACKEHFTEFVNDLLQPALCTMWRFGAAMEFEPTKLSEHDLNCRRFSLDIADCLLSMLLKSDVTVGDDSALSYLAEFYFHMAVSTAHSTSAFEDPLSEYNIARASPDHIVTTQRKTGTVSAYPDCPLGSVCENPTQPGGNPAMPPMASAPHLLGTATHLGASASQLTNTCVQRFLEINAGPSKVGGVTLDTAMSRLAAQSLIMKTFTAPTNGGPLDGGPTNAAGLSYREELNRYNRILITSIRLISVMAPGAAKDSSKLVDFCHQCLSMALITTERSIATELSSLLRIIIPRLPCPLPPEAVMERCKTSGNPRGSPSSCRHAYQSTLVDGQSVDGEVIVPFYMTLADGIASALAVLAKHKSKGVAAYNPTTLSGSAPQRYCVTPTAGTKAFEALLTSVEPEVAAAWLECFRKGLRRAAKAGVFELVTVIAPKAIHQLLLQEAKDRLSVQLGRTMAMDDSPDDLDMGVDPSKLVHSYAGSGWLAQIEALPNALARAIRLYSLVLLGLPRPGTTADSHPPTTEGQPSPQMPSQIPTPEHHEFQALLVFTLEVLSPLVTLAQDAQGASGSVVNVLQSYHILPSSASHSATMQTYGVPAVLQPLVVVPLLVFCFQSFKRCIMGEAFITEDPLLLSDEASSGGLSRFGKWLRDTHPGSFIGLWETHREEAVLEDGLDSLLRIARAADGMQTLRACDQVTSERLYNFIPQAGLPTPATTGLVSGRNGEPSARGMWPVASRSLLYRLIITELVCPLCEYLRRTVGPGDLEIEAAEMAVSSLLIGCTSWDLDVRKRCIESIFENYMPESAKSKIDDRLVWALSRLNWECVSDRYFIPVLLDLVLLPCELLESTSQSFNDTAMWPSEIREALEKISGPRERLMLVHETYSGSADVAHELWIQLFPQLASNRAVRACQYLLREVTLIGRQSALNPSVPQTLLAGLNRCEGCEGIDPIILIQCACDHRCWSLASEALRQMAVGNDDMPAMESWWAVLDLCRRTGDAETEVWARRAMGVEDAVVQADTLALHGRWVDAQSLIESWLSQQQHYPGQTRVDDETVKAACSVWESCSKELTWWNINGKGEESCIFGDRPLLELEMASRTQDWKTIQESVGKYDWSSYPQMKLRSAYFAHSQYDNVAGPDSQKKKSEMLLDVEQTSQRVWNQLLNMWIGRVGGCLSACSSRTRAPTMPFSIGMDQSRDVLPMLQQFIELQEASHMLEQLRHVIAMSLPHLTPAGVQAKAGSSKICAPMSVWGEIFTWRQFAFHLAKRLCRDVDPSETNLPSDVAAVRGNQGLQPVHSAYVQDSAWSNIRMSMAARRLGLPLVAHHFLENYAVDRRTEAYPGCQDERVWSIVEGTKLAITSGDADEQRRTLAAMNSASWIDTLGMKQVSHIVCLEGNIHHGLGAGASAEQLYSTSLALDPTSTDAWENLATLLWLREGDPPARAAAITAGSASAQLADREDARSARAHAVCQEIIRTVERAAPECVEFSKALLECVAPQPLEQAASEAAEVLSAIRRRPMNPLPSPDDLVLLASAAGMPVEKRDLSTLEGLESFCSEILSECKKYQQEQQPSIAHFKALRRSHWRPHLEVPWLAVCQNRALLSGPGIAVAESRAFPTLAGVAGALKYVTPAGSGRSPLSPKVRQITLIGSNGRRYYWVSRTTRRGGRAPTPRLSGGPGQFVGALNGFLQKSNDPTTYSPWPSPTALCGYDTTSLEGLLSLMEVIDIDSLIAQCALRDSTNPGPRSYTFITAPGTVAPSDLPAIPATAGASHAAASQLSEELASQLGLLSAVGFILGTDPMSCQPDQCIFSTTLPGSMPVSSVTSWGIGSGLHPIPFRFTRGLCELLGDRNWSTVMPAVMIALAECLVDYKESFLDVVRLELRSQLARLDFIAQPGGDIRTYGHHVAELIEKARNGDEIAAVASYDWLPWLEAVEAVAAACDELGFTLKKLEGYKSPEELHKALPGSTGCIIRSDQADADFFDHAPDLRVIVRAGAGYDNVDLEAATTRGNRFAAAAVLANANAVAELVFGLLLYHARRRFNGSSGLRTQYLSTGTVLRGKTIGLFGCGRIAANVADIARGFQMTCYGYSRSGRCQYGNCSMLGSPDELFQRCDIVSLHMPSNAQSRGCVDREKLYSLKKGGILMNTARQEVIDEDALLEVLTARPDLTYITDMKPSNVDQIRTALGEARFAQQVVTTPVKMGAQTLEANVNAAVAAVQQIAGYLFHGDNTYQVNVP</sequence>
<reference evidence="4 5" key="1">
    <citation type="submission" date="2020-04" db="EMBL/GenBank/DDBJ databases">
        <title>Perkinsus olseni comparative genomics.</title>
        <authorList>
            <person name="Bogema D.R."/>
        </authorList>
    </citation>
    <scope>NUCLEOTIDE SEQUENCE [LARGE SCALE GENOMIC DNA]</scope>
    <source>
        <strain evidence="4">00978-12</strain>
    </source>
</reference>
<dbReference type="PANTHER" id="PTHR42938">
    <property type="entry name" value="FORMATE DEHYDROGENASE 1"/>
    <property type="match status" value="1"/>
</dbReference>
<dbReference type="Proteomes" id="UP000541610">
    <property type="component" value="Unassembled WGS sequence"/>
</dbReference>
<name>A0A7J6P6N1_PEROL</name>
<evidence type="ECO:0000313" key="5">
    <source>
        <dbReference type="Proteomes" id="UP000541610"/>
    </source>
</evidence>
<dbReference type="OrthoDB" id="5570127at2759"/>
<dbReference type="InterPro" id="IPR036291">
    <property type="entry name" value="NAD(P)-bd_dom_sf"/>
</dbReference>
<dbReference type="InterPro" id="IPR006140">
    <property type="entry name" value="D-isomer_DH_NAD-bd"/>
</dbReference>
<dbReference type="Pfam" id="PF00389">
    <property type="entry name" value="2-Hacid_dh"/>
    <property type="match status" value="1"/>
</dbReference>
<feature type="region of interest" description="Disordered" evidence="1">
    <location>
        <begin position="1265"/>
        <end position="1289"/>
    </location>
</feature>
<dbReference type="SUPFAM" id="SSF48371">
    <property type="entry name" value="ARM repeat"/>
    <property type="match status" value="1"/>
</dbReference>
<dbReference type="Pfam" id="PF02826">
    <property type="entry name" value="2-Hacid_dh_C"/>
    <property type="match status" value="1"/>
</dbReference>
<dbReference type="Gene3D" id="3.40.50.720">
    <property type="entry name" value="NAD(P)-binding Rossmann-like Domain"/>
    <property type="match status" value="2"/>
</dbReference>
<feature type="compositionally biased region" description="Polar residues" evidence="1">
    <location>
        <begin position="1267"/>
        <end position="1288"/>
    </location>
</feature>
<evidence type="ECO:0000313" key="4">
    <source>
        <dbReference type="EMBL" id="KAF4691497.1"/>
    </source>
</evidence>
<evidence type="ECO:0000259" key="2">
    <source>
        <dbReference type="Pfam" id="PF00389"/>
    </source>
</evidence>
<dbReference type="EMBL" id="JABANP010000077">
    <property type="protein sequence ID" value="KAF4691497.1"/>
    <property type="molecule type" value="Genomic_DNA"/>
</dbReference>
<feature type="region of interest" description="Disordered" evidence="1">
    <location>
        <begin position="327"/>
        <end position="346"/>
    </location>
</feature>
<protein>
    <submittedName>
        <fullName evidence="4">Uncharacterized protein</fullName>
    </submittedName>
</protein>
<gene>
    <name evidence="4" type="ORF">FOZ60_015360</name>
</gene>
<evidence type="ECO:0000259" key="3">
    <source>
        <dbReference type="Pfam" id="PF02826"/>
    </source>
</evidence>
<dbReference type="SUPFAM" id="SSF51735">
    <property type="entry name" value="NAD(P)-binding Rossmann-fold domains"/>
    <property type="match status" value="1"/>
</dbReference>
<dbReference type="GO" id="GO:0051287">
    <property type="term" value="F:NAD binding"/>
    <property type="evidence" value="ECO:0007669"/>
    <property type="project" value="InterPro"/>
</dbReference>
<comment type="caution">
    <text evidence="4">The sequence shown here is derived from an EMBL/GenBank/DDBJ whole genome shotgun (WGS) entry which is preliminary data.</text>
</comment>
<proteinExistence type="predicted"/>
<feature type="domain" description="D-isomer specific 2-hydroxyacid dehydrogenase catalytic" evidence="2">
    <location>
        <begin position="2702"/>
        <end position="2982"/>
    </location>
</feature>
<evidence type="ECO:0000256" key="1">
    <source>
        <dbReference type="SAM" id="MobiDB-lite"/>
    </source>
</evidence>
<dbReference type="SUPFAM" id="SSF52283">
    <property type="entry name" value="Formate/glycerate dehydrogenase catalytic domain-like"/>
    <property type="match status" value="1"/>
</dbReference>
<feature type="compositionally biased region" description="Low complexity" evidence="1">
    <location>
        <begin position="327"/>
        <end position="339"/>
    </location>
</feature>
<dbReference type="GO" id="GO:0016616">
    <property type="term" value="F:oxidoreductase activity, acting on the CH-OH group of donors, NAD or NADP as acceptor"/>
    <property type="evidence" value="ECO:0007669"/>
    <property type="project" value="InterPro"/>
</dbReference>
<feature type="domain" description="D-isomer specific 2-hydroxyacid dehydrogenase NAD-binding" evidence="3">
    <location>
        <begin position="2778"/>
        <end position="2921"/>
    </location>
</feature>
<dbReference type="InterPro" id="IPR006139">
    <property type="entry name" value="D-isomer_2_OHA_DH_cat_dom"/>
</dbReference>
<organism evidence="4 5">
    <name type="scientific">Perkinsus olseni</name>
    <name type="common">Perkinsus atlanticus</name>
    <dbReference type="NCBI Taxonomy" id="32597"/>
    <lineage>
        <taxon>Eukaryota</taxon>
        <taxon>Sar</taxon>
        <taxon>Alveolata</taxon>
        <taxon>Perkinsozoa</taxon>
        <taxon>Perkinsea</taxon>
        <taxon>Perkinsida</taxon>
        <taxon>Perkinsidae</taxon>
        <taxon>Perkinsus</taxon>
    </lineage>
</organism>